<dbReference type="InterPro" id="IPR001387">
    <property type="entry name" value="Cro/C1-type_HTH"/>
</dbReference>
<organism evidence="3 4">
    <name type="scientific">Eubacterium limosum</name>
    <dbReference type="NCBI Taxonomy" id="1736"/>
    <lineage>
        <taxon>Bacteria</taxon>
        <taxon>Bacillati</taxon>
        <taxon>Bacillota</taxon>
        <taxon>Clostridia</taxon>
        <taxon>Eubacteriales</taxon>
        <taxon>Eubacteriaceae</taxon>
        <taxon>Eubacterium</taxon>
    </lineage>
</organism>
<name>A0ABT5UTH8_EUBLI</name>
<dbReference type="RefSeq" id="WP_227208747.1">
    <property type="nucleotide sequence ID" value="NZ_JAJCLO010000014.1"/>
</dbReference>
<evidence type="ECO:0000259" key="2">
    <source>
        <dbReference type="PROSITE" id="PS50943"/>
    </source>
</evidence>
<sequence length="123" mass="14041">MKMKMVDCARLDSKSIGQRIRNQRDFLKLSKDDLAQKIGITPAFLTDIESGTKGFSLKSLDRFCTALKMSADVILYGPKEYMGTKYSALLELLERCPVEKEKYAEKILTIYLLSHDPIDEEID</sequence>
<dbReference type="SUPFAM" id="SSF47413">
    <property type="entry name" value="lambda repressor-like DNA-binding domains"/>
    <property type="match status" value="1"/>
</dbReference>
<dbReference type="SMART" id="SM00530">
    <property type="entry name" value="HTH_XRE"/>
    <property type="match status" value="1"/>
</dbReference>
<dbReference type="Proteomes" id="UP001215087">
    <property type="component" value="Unassembled WGS sequence"/>
</dbReference>
<accession>A0ABT5UTH8</accession>
<keyword evidence="1" id="KW-0238">DNA-binding</keyword>
<dbReference type="CDD" id="cd00093">
    <property type="entry name" value="HTH_XRE"/>
    <property type="match status" value="1"/>
</dbReference>
<reference evidence="3 4" key="1">
    <citation type="submission" date="2023-02" db="EMBL/GenBank/DDBJ databases">
        <title>Comparative genome analysis of Eubacterium limosum species.</title>
        <authorList>
            <person name="Bak J.E."/>
        </authorList>
    </citation>
    <scope>NUCLEOTIDE SEQUENCE [LARGE SCALE GENOMIC DNA]</scope>
    <source>
        <strain evidence="3 4">KGMB01548</strain>
    </source>
</reference>
<dbReference type="PANTHER" id="PTHR46797">
    <property type="entry name" value="HTH-TYPE TRANSCRIPTIONAL REGULATOR"/>
    <property type="match status" value="1"/>
</dbReference>
<proteinExistence type="predicted"/>
<keyword evidence="4" id="KW-1185">Reference proteome</keyword>
<gene>
    <name evidence="3" type="ORF">PTZ04_18640</name>
</gene>
<evidence type="ECO:0000313" key="4">
    <source>
        <dbReference type="Proteomes" id="UP001215087"/>
    </source>
</evidence>
<feature type="domain" description="HTH cro/C1-type" evidence="2">
    <location>
        <begin position="20"/>
        <end position="74"/>
    </location>
</feature>
<dbReference type="Pfam" id="PF13443">
    <property type="entry name" value="HTH_26"/>
    <property type="match status" value="1"/>
</dbReference>
<dbReference type="Gene3D" id="1.10.260.40">
    <property type="entry name" value="lambda repressor-like DNA-binding domains"/>
    <property type="match status" value="1"/>
</dbReference>
<protein>
    <submittedName>
        <fullName evidence="3">Helix-turn-helix transcriptional regulator</fullName>
    </submittedName>
</protein>
<dbReference type="PROSITE" id="PS50943">
    <property type="entry name" value="HTH_CROC1"/>
    <property type="match status" value="1"/>
</dbReference>
<dbReference type="InterPro" id="IPR050807">
    <property type="entry name" value="TransReg_Diox_bact_type"/>
</dbReference>
<evidence type="ECO:0000256" key="1">
    <source>
        <dbReference type="ARBA" id="ARBA00023125"/>
    </source>
</evidence>
<comment type="caution">
    <text evidence="3">The sequence shown here is derived from an EMBL/GenBank/DDBJ whole genome shotgun (WGS) entry which is preliminary data.</text>
</comment>
<dbReference type="InterPro" id="IPR010982">
    <property type="entry name" value="Lambda_DNA-bd_dom_sf"/>
</dbReference>
<dbReference type="PANTHER" id="PTHR46797:SF1">
    <property type="entry name" value="METHYLPHOSPHONATE SYNTHASE"/>
    <property type="match status" value="1"/>
</dbReference>
<evidence type="ECO:0000313" key="3">
    <source>
        <dbReference type="EMBL" id="MDE1472277.1"/>
    </source>
</evidence>
<dbReference type="EMBL" id="JAQSVD010000013">
    <property type="protein sequence ID" value="MDE1472277.1"/>
    <property type="molecule type" value="Genomic_DNA"/>
</dbReference>